<reference evidence="14" key="2">
    <citation type="submission" date="2025-08" db="UniProtKB">
        <authorList>
            <consortium name="RefSeq"/>
        </authorList>
    </citation>
    <scope>IDENTIFICATION</scope>
    <source>
        <tissue evidence="14">Etiolated seedlings</tissue>
    </source>
</reference>
<evidence type="ECO:0000256" key="1">
    <source>
        <dbReference type="ARBA" id="ARBA00004806"/>
    </source>
</evidence>
<comment type="catalytic activity">
    <reaction evidence="10">
        <text>adenosine 5'-phosphosulfate + ATP = 3'-phosphoadenylyl sulfate + ADP + H(+)</text>
        <dbReference type="Rhea" id="RHEA:24152"/>
        <dbReference type="ChEBI" id="CHEBI:15378"/>
        <dbReference type="ChEBI" id="CHEBI:30616"/>
        <dbReference type="ChEBI" id="CHEBI:58243"/>
        <dbReference type="ChEBI" id="CHEBI:58339"/>
        <dbReference type="ChEBI" id="CHEBI:456216"/>
        <dbReference type="EC" id="2.7.1.25"/>
    </reaction>
    <physiologicalReaction direction="left-to-right" evidence="10">
        <dbReference type="Rhea" id="RHEA:24153"/>
    </physiologicalReaction>
</comment>
<reference evidence="13" key="1">
    <citation type="journal article" date="2013" name="Nat. Biotechnol.">
        <title>Draft genome sequence of chickpea (Cicer arietinum) provides a resource for trait improvement.</title>
        <authorList>
            <person name="Varshney R.K."/>
            <person name="Song C."/>
            <person name="Saxena R.K."/>
            <person name="Azam S."/>
            <person name="Yu S."/>
            <person name="Sharpe A.G."/>
            <person name="Cannon S."/>
            <person name="Baek J."/>
            <person name="Rosen B.D."/>
            <person name="Tar'an B."/>
            <person name="Millan T."/>
            <person name="Zhang X."/>
            <person name="Ramsay L.D."/>
            <person name="Iwata A."/>
            <person name="Wang Y."/>
            <person name="Nelson W."/>
            <person name="Farmer A.D."/>
            <person name="Gaur P.M."/>
            <person name="Soderlund C."/>
            <person name="Penmetsa R.V."/>
            <person name="Xu C."/>
            <person name="Bharti A.K."/>
            <person name="He W."/>
            <person name="Winter P."/>
            <person name="Zhao S."/>
            <person name="Hane J.K."/>
            <person name="Carrasquilla-Garcia N."/>
            <person name="Condie J.A."/>
            <person name="Upadhyaya H.D."/>
            <person name="Luo M.C."/>
            <person name="Thudi M."/>
            <person name="Gowda C.L."/>
            <person name="Singh N.P."/>
            <person name="Lichtenzveig J."/>
            <person name="Gali K.K."/>
            <person name="Rubio J."/>
            <person name="Nadarajan N."/>
            <person name="Dolezel J."/>
            <person name="Bansal K.C."/>
            <person name="Xu X."/>
            <person name="Edwards D."/>
            <person name="Zhang G."/>
            <person name="Kahl G."/>
            <person name="Gil J."/>
            <person name="Singh K.B."/>
            <person name="Datta S.K."/>
            <person name="Jackson S.A."/>
            <person name="Wang J."/>
            <person name="Cook D.R."/>
        </authorList>
    </citation>
    <scope>NUCLEOTIDE SEQUENCE [LARGE SCALE GENOMIC DNA]</scope>
    <source>
        <strain evidence="13">cv. CDC Frontier</strain>
    </source>
</reference>
<feature type="domain" description="APS kinase" evidence="12">
    <location>
        <begin position="140"/>
        <end position="289"/>
    </location>
</feature>
<dbReference type="CDD" id="cd02027">
    <property type="entry name" value="APSK"/>
    <property type="match status" value="1"/>
</dbReference>
<keyword evidence="6 11" id="KW-0547">Nucleotide-binding</keyword>
<dbReference type="InterPro" id="IPR059117">
    <property type="entry name" value="APS_kinase_dom"/>
</dbReference>
<evidence type="ECO:0000256" key="9">
    <source>
        <dbReference type="ARBA" id="ARBA00023192"/>
    </source>
</evidence>
<dbReference type="GO" id="GO:0005524">
    <property type="term" value="F:ATP binding"/>
    <property type="evidence" value="ECO:0007669"/>
    <property type="project" value="UniProtKB-KW"/>
</dbReference>
<keyword evidence="7 11" id="KW-0418">Kinase</keyword>
<comment type="function">
    <text evidence="11">Catalyzes the synthesis of activated sulfate.</text>
</comment>
<organism evidence="13 14">
    <name type="scientific">Cicer arietinum</name>
    <name type="common">Chickpea</name>
    <name type="synonym">Garbanzo</name>
    <dbReference type="NCBI Taxonomy" id="3827"/>
    <lineage>
        <taxon>Eukaryota</taxon>
        <taxon>Viridiplantae</taxon>
        <taxon>Streptophyta</taxon>
        <taxon>Embryophyta</taxon>
        <taxon>Tracheophyta</taxon>
        <taxon>Spermatophyta</taxon>
        <taxon>Magnoliopsida</taxon>
        <taxon>eudicotyledons</taxon>
        <taxon>Gunneridae</taxon>
        <taxon>Pentapetalae</taxon>
        <taxon>rosids</taxon>
        <taxon>fabids</taxon>
        <taxon>Fabales</taxon>
        <taxon>Fabaceae</taxon>
        <taxon>Papilionoideae</taxon>
        <taxon>50 kb inversion clade</taxon>
        <taxon>NPAAA clade</taxon>
        <taxon>Hologalegina</taxon>
        <taxon>IRL clade</taxon>
        <taxon>Cicereae</taxon>
        <taxon>Cicer</taxon>
    </lineage>
</organism>
<evidence type="ECO:0000313" key="14">
    <source>
        <dbReference type="RefSeq" id="XP_004511836.1"/>
    </source>
</evidence>
<dbReference type="STRING" id="3827.A0A1S2YY85"/>
<keyword evidence="5 11" id="KW-0808">Transferase</keyword>
<keyword evidence="4" id="KW-0028">Amino-acid biosynthesis</keyword>
<dbReference type="GeneID" id="101492146"/>
<dbReference type="OrthoDB" id="506431at2759"/>
<evidence type="ECO:0000256" key="7">
    <source>
        <dbReference type="ARBA" id="ARBA00022777"/>
    </source>
</evidence>
<dbReference type="AlphaFoldDB" id="A0A1S2YY85"/>
<evidence type="ECO:0000256" key="8">
    <source>
        <dbReference type="ARBA" id="ARBA00022840"/>
    </source>
</evidence>
<dbReference type="PANTHER" id="PTHR11055">
    <property type="entry name" value="BIFUNCTIONAL 3'-PHOSPHOADENOSINE 5'-PHOSPHOSULFATE SYNTHASE"/>
    <property type="match status" value="1"/>
</dbReference>
<comment type="pathway">
    <text evidence="1 11">Sulfur metabolism; hydrogen sulfide biosynthesis; sulfite from sulfate: step 2/3.</text>
</comment>
<dbReference type="InterPro" id="IPR002891">
    <property type="entry name" value="APS"/>
</dbReference>
<dbReference type="NCBIfam" id="NF003013">
    <property type="entry name" value="PRK03846.1"/>
    <property type="match status" value="1"/>
</dbReference>
<evidence type="ECO:0000256" key="2">
    <source>
        <dbReference type="ARBA" id="ARBA00007008"/>
    </source>
</evidence>
<keyword evidence="13" id="KW-1185">Reference proteome</keyword>
<evidence type="ECO:0000256" key="11">
    <source>
        <dbReference type="RuleBase" id="RU004347"/>
    </source>
</evidence>
<dbReference type="KEGG" id="cam:101492146"/>
<dbReference type="RefSeq" id="XP_004511836.1">
    <property type="nucleotide sequence ID" value="XM_004511779.3"/>
</dbReference>
<evidence type="ECO:0000256" key="5">
    <source>
        <dbReference type="ARBA" id="ARBA00022679"/>
    </source>
</evidence>
<dbReference type="EC" id="2.7.1.25" evidence="3 11"/>
<dbReference type="NCBIfam" id="TIGR00455">
    <property type="entry name" value="apsK"/>
    <property type="match status" value="1"/>
</dbReference>
<evidence type="ECO:0000256" key="3">
    <source>
        <dbReference type="ARBA" id="ARBA00012121"/>
    </source>
</evidence>
<dbReference type="HAMAP" id="MF_00065">
    <property type="entry name" value="Adenylyl_sulf_kinase"/>
    <property type="match status" value="1"/>
</dbReference>
<gene>
    <name evidence="14" type="primary">LOC101492146</name>
</gene>
<sequence length="319" mass="34824">MKMCSVQALRSPCGGGIFQNIECGTSTVEKKLLGFVNFHPGFNAVGSGRCRKRLSKPITAKEDHESSLADDGNGASKYQGIFVNERNCVKNEPDSSFTNHSSAFSGKNLSNLSKKGNSTNILWHDCPIQKLDRQQLLQQKGCVIWLTGLSGSGKSTVACALSRSLHLRGKLTYILDGDNIRHGLNRDLSFRAEDRSENIRRIGEVAKLLADAGVICIASLISPYQKDRDACRALLPKGDFIEVFLDVSLAVCEARDPKGLYKLARAGMIKGFTGIDDPYEPPCSCEILLKQQKGSDCMSPSNAAEVVISYLEKNGYLRA</sequence>
<dbReference type="PANTHER" id="PTHR11055:SF76">
    <property type="entry name" value="ADENYLYL-SULFATE KINASE"/>
    <property type="match status" value="1"/>
</dbReference>
<dbReference type="UniPathway" id="UPA00140">
    <property type="reaction ID" value="UER00205"/>
</dbReference>
<accession>A0A1S2YY85</accession>
<evidence type="ECO:0000259" key="12">
    <source>
        <dbReference type="Pfam" id="PF01583"/>
    </source>
</evidence>
<dbReference type="eggNOG" id="KOG0635">
    <property type="taxonomic scope" value="Eukaryota"/>
</dbReference>
<dbReference type="GO" id="GO:0005737">
    <property type="term" value="C:cytoplasm"/>
    <property type="evidence" value="ECO:0007669"/>
    <property type="project" value="UniProtKB-ARBA"/>
</dbReference>
<dbReference type="GO" id="GO:0070814">
    <property type="term" value="P:hydrogen sulfide biosynthetic process"/>
    <property type="evidence" value="ECO:0007669"/>
    <property type="project" value="UniProtKB-UniPathway"/>
</dbReference>
<comment type="similarity">
    <text evidence="2 11">Belongs to the APS kinase family.</text>
</comment>
<dbReference type="Pfam" id="PF01583">
    <property type="entry name" value="APS_kinase"/>
    <property type="match status" value="1"/>
</dbReference>
<keyword evidence="8 11" id="KW-0067">ATP-binding</keyword>
<dbReference type="FunFam" id="3.40.50.300:FF:000629">
    <property type="entry name" value="Adenylyl-sulfate kinase"/>
    <property type="match status" value="1"/>
</dbReference>
<name>A0A1S2YY85_CICAR</name>
<dbReference type="InterPro" id="IPR027417">
    <property type="entry name" value="P-loop_NTPase"/>
</dbReference>
<evidence type="ECO:0000256" key="6">
    <source>
        <dbReference type="ARBA" id="ARBA00022741"/>
    </source>
</evidence>
<dbReference type="SUPFAM" id="SSF52540">
    <property type="entry name" value="P-loop containing nucleoside triphosphate hydrolases"/>
    <property type="match status" value="1"/>
</dbReference>
<dbReference type="GO" id="GO:0000103">
    <property type="term" value="P:sulfate assimilation"/>
    <property type="evidence" value="ECO:0007669"/>
    <property type="project" value="InterPro"/>
</dbReference>
<evidence type="ECO:0000256" key="10">
    <source>
        <dbReference type="ARBA" id="ARBA00052227"/>
    </source>
</evidence>
<dbReference type="GO" id="GO:0019344">
    <property type="term" value="P:cysteine biosynthetic process"/>
    <property type="evidence" value="ECO:0007669"/>
    <property type="project" value="UniProtKB-KW"/>
</dbReference>
<protein>
    <recommendedName>
        <fullName evidence="3 11">Adenylyl-sulfate kinase</fullName>
        <ecNumber evidence="3 11">2.7.1.25</ecNumber>
    </recommendedName>
</protein>
<dbReference type="PaxDb" id="3827-XP_004511836.1"/>
<evidence type="ECO:0000313" key="13">
    <source>
        <dbReference type="Proteomes" id="UP000087171"/>
    </source>
</evidence>
<evidence type="ECO:0000256" key="4">
    <source>
        <dbReference type="ARBA" id="ARBA00022605"/>
    </source>
</evidence>
<keyword evidence="9" id="KW-0198">Cysteine biosynthesis</keyword>
<dbReference type="Proteomes" id="UP000087171">
    <property type="component" value="Chromosome Ca8"/>
</dbReference>
<dbReference type="Gene3D" id="3.40.50.300">
    <property type="entry name" value="P-loop containing nucleotide triphosphate hydrolases"/>
    <property type="match status" value="1"/>
</dbReference>
<proteinExistence type="inferred from homology"/>
<dbReference type="GO" id="GO:0004020">
    <property type="term" value="F:adenylylsulfate kinase activity"/>
    <property type="evidence" value="ECO:0007669"/>
    <property type="project" value="UniProtKB-EC"/>
</dbReference>